<dbReference type="EMBL" id="CM051399">
    <property type="protein sequence ID" value="KAJ4716767.1"/>
    <property type="molecule type" value="Genomic_DNA"/>
</dbReference>
<reference evidence="1 2" key="1">
    <citation type="journal article" date="2023" name="Science">
        <title>Complex scaffold remodeling in plant triterpene biosynthesis.</title>
        <authorList>
            <person name="De La Pena R."/>
            <person name="Hodgson H."/>
            <person name="Liu J.C."/>
            <person name="Stephenson M.J."/>
            <person name="Martin A.C."/>
            <person name="Owen C."/>
            <person name="Harkess A."/>
            <person name="Leebens-Mack J."/>
            <person name="Jimenez L.E."/>
            <person name="Osbourn A."/>
            <person name="Sattely E.S."/>
        </authorList>
    </citation>
    <scope>NUCLEOTIDE SEQUENCE [LARGE SCALE GENOMIC DNA]</scope>
    <source>
        <strain evidence="2">cv. JPN11</strain>
        <tissue evidence="1">Leaf</tissue>
    </source>
</reference>
<keyword evidence="2" id="KW-1185">Reference proteome</keyword>
<accession>A0ACC1XZ89</accession>
<evidence type="ECO:0000313" key="1">
    <source>
        <dbReference type="EMBL" id="KAJ4716767.1"/>
    </source>
</evidence>
<gene>
    <name evidence="1" type="ORF">OWV82_011743</name>
</gene>
<sequence length="533" mass="58087">MSQIMFQTTPVPITTKTLSSSFAPPSLPIPRLGTSHPGNQPVSVKLRRKNSTVTCSSSSLIDGGDHSMAVLERCFKGPSALPSGSTAEYGPLMKGQYGAFGAVTLEKGKLDMSQQQSESTPELAVGGGGGDIGKKINHGGGDGGDDGGDDDDYFDDWDDGDEGDEGGLFRRRKFLEELFDRKFVDAVLNEWQKTMMDLPAGFRQAYEMGLVSSAQMVKFLAINARPTTTRFISRALPQGISRAFIGRMIADPAFLYRLLLEQLATIGCSVWWELENRKDRIKQEWDLALVNVLTVTACNAFVVWSLAPCRSYGNTFRFDLQNTLQKLPNNIFEQSYPLREFDLQKRIHSLFYKAAELCMVGLTAGAVQGSLSNFLGGKKKDRLSVTIPAVSTNALGYGAFLGLYANLRYQLLCGFDRAVTSNFDVIGVALFLSTALRVLNVQLGERSRLAWLGVEADPLVQSDDLLKAYSRPSQDIAGSSSKWFISKNAIVSGLGLLGIKQGNVDSVGDGSEPQAPKARRKRIVRKKVTASSA</sequence>
<dbReference type="Proteomes" id="UP001164539">
    <property type="component" value="Chromosome 6"/>
</dbReference>
<comment type="caution">
    <text evidence="1">The sequence shown here is derived from an EMBL/GenBank/DDBJ whole genome shotgun (WGS) entry which is preliminary data.</text>
</comment>
<protein>
    <submittedName>
        <fullName evidence="1">Protein RETICULATA-RELATED 1, chloroplastic-like</fullName>
    </submittedName>
</protein>
<evidence type="ECO:0000313" key="2">
    <source>
        <dbReference type="Proteomes" id="UP001164539"/>
    </source>
</evidence>
<organism evidence="1 2">
    <name type="scientific">Melia azedarach</name>
    <name type="common">Chinaberry tree</name>
    <dbReference type="NCBI Taxonomy" id="155640"/>
    <lineage>
        <taxon>Eukaryota</taxon>
        <taxon>Viridiplantae</taxon>
        <taxon>Streptophyta</taxon>
        <taxon>Embryophyta</taxon>
        <taxon>Tracheophyta</taxon>
        <taxon>Spermatophyta</taxon>
        <taxon>Magnoliopsida</taxon>
        <taxon>eudicotyledons</taxon>
        <taxon>Gunneridae</taxon>
        <taxon>Pentapetalae</taxon>
        <taxon>rosids</taxon>
        <taxon>malvids</taxon>
        <taxon>Sapindales</taxon>
        <taxon>Meliaceae</taxon>
        <taxon>Melia</taxon>
    </lineage>
</organism>
<name>A0ACC1XZ89_MELAZ</name>
<proteinExistence type="predicted"/>